<dbReference type="Proteomes" id="UP000005270">
    <property type="component" value="Chromosome"/>
</dbReference>
<dbReference type="STRING" id="1184251.TCELL_1382"/>
<evidence type="ECO:0000313" key="7">
    <source>
        <dbReference type="Proteomes" id="UP000005270"/>
    </source>
</evidence>
<dbReference type="InterPro" id="IPR058240">
    <property type="entry name" value="rSAM_sf"/>
</dbReference>
<dbReference type="InterPro" id="IPR007197">
    <property type="entry name" value="rSAM"/>
</dbReference>
<organism evidence="6 7">
    <name type="scientific">Thermogladius calderae (strain DSM 22663 / VKM B-2946 / 1633)</name>
    <dbReference type="NCBI Taxonomy" id="1184251"/>
    <lineage>
        <taxon>Archaea</taxon>
        <taxon>Thermoproteota</taxon>
        <taxon>Thermoprotei</taxon>
        <taxon>Desulfurococcales</taxon>
        <taxon>Desulfurococcaceae</taxon>
        <taxon>Thermogladius</taxon>
    </lineage>
</organism>
<dbReference type="InParanoid" id="I3TGB6"/>
<evidence type="ECO:0000313" key="6">
    <source>
        <dbReference type="EMBL" id="AFK51804.1"/>
    </source>
</evidence>
<dbReference type="eggNOG" id="arCOG00953">
    <property type="taxonomic scope" value="Archaea"/>
</dbReference>
<keyword evidence="1" id="KW-0949">S-adenosyl-L-methionine</keyword>
<dbReference type="SFLD" id="SFLDS00029">
    <property type="entry name" value="Radical_SAM"/>
    <property type="match status" value="1"/>
</dbReference>
<evidence type="ECO:0000256" key="3">
    <source>
        <dbReference type="ARBA" id="ARBA00023004"/>
    </source>
</evidence>
<keyword evidence="3" id="KW-0408">Iron</keyword>
<keyword evidence="7" id="KW-1185">Reference proteome</keyword>
<dbReference type="GO" id="GO:0051536">
    <property type="term" value="F:iron-sulfur cluster binding"/>
    <property type="evidence" value="ECO:0007669"/>
    <property type="project" value="UniProtKB-KW"/>
</dbReference>
<proteinExistence type="predicted"/>
<dbReference type="OrthoDB" id="17974at2157"/>
<dbReference type="GO" id="GO:0003824">
    <property type="term" value="F:catalytic activity"/>
    <property type="evidence" value="ECO:0007669"/>
    <property type="project" value="InterPro"/>
</dbReference>
<feature type="domain" description="Radical SAM core" evidence="5">
    <location>
        <begin position="24"/>
        <end position="146"/>
    </location>
</feature>
<sequence length="310" mass="35747">MILEPVYGPHPSRCFGASLGVDPVSFSRGCYMACAMCHSFRQARALKSYTTSELAERVARDLTEREVKVNTLYVYGSSDPFLYDDLARLLRELRRISDSANAKLVTRTPGYFQRAIDEVLEVVDTLLIPFYVADMEWDSLYQPRTNTTKSEYYGRLHELFSRTRSSDKLVLEIIVARKGPENVLVSYLDEYIVQARRIGAKRVFLKTIDRPVRDQSIKPVSRRFLDMVREKLESEGVEVLVCQRTPAIHRVKSRRAFVEVYNHILRKPLRVNEVGEVYGDFGVMAAESLVDRKVASKVVWENQLYYVPSR</sequence>
<name>I3TGB6_THEC1</name>
<dbReference type="EMBL" id="CP003531">
    <property type="protein sequence ID" value="AFK51804.1"/>
    <property type="molecule type" value="Genomic_DNA"/>
</dbReference>
<dbReference type="GO" id="GO:0046872">
    <property type="term" value="F:metal ion binding"/>
    <property type="evidence" value="ECO:0007669"/>
    <property type="project" value="UniProtKB-KW"/>
</dbReference>
<evidence type="ECO:0000256" key="4">
    <source>
        <dbReference type="ARBA" id="ARBA00023014"/>
    </source>
</evidence>
<dbReference type="Pfam" id="PF04055">
    <property type="entry name" value="Radical_SAM"/>
    <property type="match status" value="1"/>
</dbReference>
<dbReference type="KEGG" id="thg:TCELL_1382"/>
<evidence type="ECO:0000256" key="1">
    <source>
        <dbReference type="ARBA" id="ARBA00022691"/>
    </source>
</evidence>
<evidence type="ECO:0000259" key="5">
    <source>
        <dbReference type="Pfam" id="PF04055"/>
    </source>
</evidence>
<keyword evidence="4" id="KW-0411">Iron-sulfur</keyword>
<dbReference type="SUPFAM" id="SSF102114">
    <property type="entry name" value="Radical SAM enzymes"/>
    <property type="match status" value="1"/>
</dbReference>
<protein>
    <submittedName>
        <fullName evidence="6">Radical SAM domain protein</fullName>
    </submittedName>
</protein>
<evidence type="ECO:0000256" key="2">
    <source>
        <dbReference type="ARBA" id="ARBA00022723"/>
    </source>
</evidence>
<dbReference type="AlphaFoldDB" id="I3TGB6"/>
<dbReference type="Gene3D" id="3.20.20.70">
    <property type="entry name" value="Aldolase class I"/>
    <property type="match status" value="1"/>
</dbReference>
<accession>I3TGB6</accession>
<reference evidence="6 7" key="1">
    <citation type="journal article" date="2012" name="J. Bacteriol.">
        <title>Complete genome sequence of the hyperthermophilic cellulolytic Crenarchaeon 'Thermogladius cellulolyticus' 1633.</title>
        <authorList>
            <person name="Mardanov A.V."/>
            <person name="Kochetkova T.V."/>
            <person name="Beletsky A.V."/>
            <person name="Bonch-Osmolovskaya E.A."/>
            <person name="Ravin N.V."/>
            <person name="Skryabin K.G."/>
        </authorList>
    </citation>
    <scope>NUCLEOTIDE SEQUENCE [LARGE SCALE GENOMIC DNA]</scope>
    <source>
        <strain evidence="7">DSM 22663 / VKM B-2946 / 1633</strain>
    </source>
</reference>
<keyword evidence="2" id="KW-0479">Metal-binding</keyword>
<dbReference type="InterPro" id="IPR013785">
    <property type="entry name" value="Aldolase_TIM"/>
</dbReference>
<gene>
    <name evidence="6" type="ordered locus">TCELL_1382</name>
</gene>
<dbReference type="GeneID" id="13013706"/>
<dbReference type="RefSeq" id="WP_014738054.1">
    <property type="nucleotide sequence ID" value="NC_017954.1"/>
</dbReference>
<dbReference type="HOGENOM" id="CLU_914054_0_0_2"/>